<evidence type="ECO:0000256" key="1">
    <source>
        <dbReference type="SAM" id="MobiDB-lite"/>
    </source>
</evidence>
<dbReference type="GeneID" id="122133773"/>
<sequence length="962" mass="111469">MEVVPSIGPGENTQGRSIKPQAGRINKKSRKKKSKKWQAGLFVILISILSVILYLPWVSPRKTVWKIGPTMEREYTADDGKWIVIETYKYLKEVEIPIMSKLELGDTEERNRTRLGALAIGILKPGWEWNKLPKTKNEQILKCGQSPWTDADRPLCERLNDPRWEQYQGGKEWDWKRFLELFEGTSNIKHTTNCQGIPGSWYIEKEGKLIVNLLMKCLNHVSRIITKTCRSTLVRGMTFHPWNQGQKAIGPLEFWDCKCRKEKDEKGNVTICEENLRKETASERDEMNMEGAEEIRITLSNPPSLSQETEDLSDHIWNRPNKEKMKRAEPSAIGQDQIWARFTYKPGPVKCKYCNLERYTLQNAFYFNWTLFNTQGPNLGIQINPAQKMHKLARGILNVYEHYIRVPNWHNEQTRDWFTQTNITEPGMAKWESNMLDCLQKSTGDRSFWTSPRLPKFRLEGQPRSEWDGKIDQLWDKNAWGSIQEMVGEMSLRQLKNSISKEVLMKRLAEGIKQLKEDRAVNWVKQLSLDTAPNERFILAVGACARQVHTQAKGELQEVMVEFMNNQFAALITGTLDLTIPFVLIKPTPQEVCDRGRGPPSMFFDKGKRFCTDYRLLMEASMLGPVQARKIPGWLGRVRYEYFPSECDKPNGGIWVYQYDADPAATARRAAYWETLMMATRSLRNDEVVVHWIKPERIRGKNTWVPKWCKWNIATKNVWIPPPLIEEKGRRVWNIYNYFVEYDSVSQGIIKWNTKMAQTAKKLMRDSDHWPTLVPNTVVIGAAMAKWKVYCKGPNSNLDGFYGQLPTKDWYEAMGKRLMEEQDNEIHEMLNSKAPDGEIFWRWKIKNGVQCYPSHQATLVTGNYTWTGVWWTLIQKGITELPGMAAETAASIVKTMFDKTISPVLYTLWETVQYIAYPLLGLVIIGMMTKASLRVRQVSLRCRKTGNGLTAEEAHLLERRHE</sequence>
<keyword evidence="2" id="KW-0472">Membrane</keyword>
<evidence type="ECO:0000313" key="4">
    <source>
        <dbReference type="RefSeq" id="XP_042566501.1"/>
    </source>
</evidence>
<feature type="transmembrane region" description="Helical" evidence="2">
    <location>
        <begin position="914"/>
        <end position="933"/>
    </location>
</feature>
<feature type="transmembrane region" description="Helical" evidence="2">
    <location>
        <begin position="37"/>
        <end position="57"/>
    </location>
</feature>
<feature type="region of interest" description="Disordered" evidence="1">
    <location>
        <begin position="1"/>
        <end position="31"/>
    </location>
</feature>
<keyword evidence="2" id="KW-1133">Transmembrane helix</keyword>
<proteinExistence type="predicted"/>
<dbReference type="KEGG" id="char:122133773"/>
<keyword evidence="3" id="KW-1185">Reference proteome</keyword>
<dbReference type="RefSeq" id="XP_042566501.1">
    <property type="nucleotide sequence ID" value="XM_042710567.1"/>
</dbReference>
<keyword evidence="2" id="KW-0812">Transmembrane</keyword>
<name>A0A8M1KR20_CLUHA</name>
<gene>
    <name evidence="4" type="primary">LOC122133773</name>
</gene>
<protein>
    <submittedName>
        <fullName evidence="4">Uncharacterized protein LOC122133773</fullName>
    </submittedName>
</protein>
<organism evidence="3 4">
    <name type="scientific">Clupea harengus</name>
    <name type="common">Atlantic herring</name>
    <dbReference type="NCBI Taxonomy" id="7950"/>
    <lineage>
        <taxon>Eukaryota</taxon>
        <taxon>Metazoa</taxon>
        <taxon>Chordata</taxon>
        <taxon>Craniata</taxon>
        <taxon>Vertebrata</taxon>
        <taxon>Euteleostomi</taxon>
        <taxon>Actinopterygii</taxon>
        <taxon>Neopterygii</taxon>
        <taxon>Teleostei</taxon>
        <taxon>Clupei</taxon>
        <taxon>Clupeiformes</taxon>
        <taxon>Clupeoidei</taxon>
        <taxon>Clupeidae</taxon>
        <taxon>Clupea</taxon>
    </lineage>
</organism>
<reference evidence="4" key="1">
    <citation type="submission" date="2025-08" db="UniProtKB">
        <authorList>
            <consortium name="RefSeq"/>
        </authorList>
    </citation>
    <scope>IDENTIFICATION</scope>
</reference>
<evidence type="ECO:0000256" key="2">
    <source>
        <dbReference type="SAM" id="Phobius"/>
    </source>
</evidence>
<accession>A0A8M1KR20</accession>
<evidence type="ECO:0000313" key="3">
    <source>
        <dbReference type="Proteomes" id="UP000515152"/>
    </source>
</evidence>
<dbReference type="AlphaFoldDB" id="A0A8M1KR20"/>
<dbReference type="Proteomes" id="UP000515152">
    <property type="component" value="Chromosome 18"/>
</dbReference>